<sequence>MLQNWINIFIYQLKHNKLFTALNILGLSIGIAGLIFATLYWNDEYSYDKWNPERDKTFIVMNNVGKGNIFATNSAITAPLLKSSTPYVENYCYFNDYYTKETVQYNGKIEIVDKIFSAQKSFFSFFPYEFKYGNAKTALQEPQSIVFSEETAFQLFKNENPVGKQVKYADKMYVVRGVYKIPGKSVVMPSAVTNSIEEDLEKHKDHWGFNFGLILKLKNKSDAGFVAKSLDKIFIEKNYKRQARNEGMTLELFIKTYGEPLKTIVVPFENSRLHNESYPFPEGTGNLQFLRILMGLSIVILLLSIVNYINLATANAIKRAKEVGVRKIIGATKGQIVLQFIFETALTMLFALLLALVIVEVSLPFYNQFLNKELVLIGSQFYLQLVVIFILVVIVSGVFPAIYISNFEVLNVLKGNFSHSKNGLWLRNTMLVLQFSIAVFFIIGSIVVYQQVQFMVEKDLGFNGSQIMNITFRAQKDKEQFKRYQTIKEEIKKFKGVEAVSAGAFAIGENWSSKGGLHYKSIPEVLVQQLGSDFGMLEMLGVKLVKGRFLTEKLASDTISNVLLNEVAVKKINEKNPLDKIIDWQGQKYKVVGIVKDFHYYGLDYEISPMIFFHINTQKWTQGNIGSITVKVSPKDMPQTISALKTYWSKKVDSEYPFEYNFLDKNFAKTFKKYEDQRNLFALLNVVVILIAVFGLFALASFSMERRLKEIAIRKTLGAETNTLLKELSKQYVVFCIIGFFIGIVPAYFLLQKWLKNFPFRIDITLLPFILAFVSLLFLTLTIVLLKAYQVTKVDVLKYLKYE</sequence>
<feature type="transmembrane region" description="Helical" evidence="6">
    <location>
        <begin position="732"/>
        <end position="751"/>
    </location>
</feature>
<feature type="transmembrane region" description="Helical" evidence="6">
    <location>
        <begin position="425"/>
        <end position="449"/>
    </location>
</feature>
<feature type="transmembrane region" description="Helical" evidence="6">
    <location>
        <begin position="381"/>
        <end position="404"/>
    </location>
</feature>
<accession>A0ABP7FKT5</accession>
<keyword evidence="4 6" id="KW-1133">Transmembrane helix</keyword>
<evidence type="ECO:0000256" key="3">
    <source>
        <dbReference type="ARBA" id="ARBA00022692"/>
    </source>
</evidence>
<dbReference type="PANTHER" id="PTHR30572:SF18">
    <property type="entry name" value="ABC-TYPE MACROLIDE FAMILY EXPORT SYSTEM PERMEASE COMPONENT 2"/>
    <property type="match status" value="1"/>
</dbReference>
<evidence type="ECO:0000259" key="8">
    <source>
        <dbReference type="Pfam" id="PF12704"/>
    </source>
</evidence>
<comment type="caution">
    <text evidence="9">The sequence shown here is derived from an EMBL/GenBank/DDBJ whole genome shotgun (WGS) entry which is preliminary data.</text>
</comment>
<dbReference type="EMBL" id="BAABDT010000005">
    <property type="protein sequence ID" value="GAA3742422.1"/>
    <property type="molecule type" value="Genomic_DNA"/>
</dbReference>
<evidence type="ECO:0000313" key="9">
    <source>
        <dbReference type="EMBL" id="GAA3742422.1"/>
    </source>
</evidence>
<protein>
    <submittedName>
        <fullName evidence="9">ABC transporter permease</fullName>
    </submittedName>
</protein>
<feature type="transmembrane region" description="Helical" evidence="6">
    <location>
        <begin position="336"/>
        <end position="361"/>
    </location>
</feature>
<keyword evidence="5 6" id="KW-0472">Membrane</keyword>
<organism evidence="9 10">
    <name type="scientific">Flavobacterium ginsengisoli</name>
    <dbReference type="NCBI Taxonomy" id="871694"/>
    <lineage>
        <taxon>Bacteria</taxon>
        <taxon>Pseudomonadati</taxon>
        <taxon>Bacteroidota</taxon>
        <taxon>Flavobacteriia</taxon>
        <taxon>Flavobacteriales</taxon>
        <taxon>Flavobacteriaceae</taxon>
        <taxon>Flavobacterium</taxon>
    </lineage>
</organism>
<comment type="subcellular location">
    <subcellularLocation>
        <location evidence="1">Cell membrane</location>
        <topology evidence="1">Multi-pass membrane protein</topology>
    </subcellularLocation>
</comment>
<feature type="domain" description="ABC3 transporter permease C-terminal" evidence="7">
    <location>
        <begin position="296"/>
        <end position="406"/>
    </location>
</feature>
<feature type="transmembrane region" description="Helical" evidence="6">
    <location>
        <begin position="21"/>
        <end position="41"/>
    </location>
</feature>
<dbReference type="Proteomes" id="UP001501367">
    <property type="component" value="Unassembled WGS sequence"/>
</dbReference>
<feature type="domain" description="MacB-like periplasmic core" evidence="8">
    <location>
        <begin position="20"/>
        <end position="231"/>
    </location>
</feature>
<feature type="transmembrane region" description="Helical" evidence="6">
    <location>
        <begin position="289"/>
        <end position="311"/>
    </location>
</feature>
<feature type="domain" description="MacB-like periplasmic core" evidence="8">
    <location>
        <begin position="436"/>
        <end position="645"/>
    </location>
</feature>
<feature type="transmembrane region" description="Helical" evidence="6">
    <location>
        <begin position="680"/>
        <end position="700"/>
    </location>
</feature>
<evidence type="ECO:0000256" key="1">
    <source>
        <dbReference type="ARBA" id="ARBA00004651"/>
    </source>
</evidence>
<evidence type="ECO:0000256" key="4">
    <source>
        <dbReference type="ARBA" id="ARBA00022989"/>
    </source>
</evidence>
<evidence type="ECO:0000313" key="10">
    <source>
        <dbReference type="Proteomes" id="UP001501367"/>
    </source>
</evidence>
<name>A0ABP7FKT5_9FLAO</name>
<dbReference type="PANTHER" id="PTHR30572">
    <property type="entry name" value="MEMBRANE COMPONENT OF TRANSPORTER-RELATED"/>
    <property type="match status" value="1"/>
</dbReference>
<evidence type="ECO:0000256" key="2">
    <source>
        <dbReference type="ARBA" id="ARBA00022475"/>
    </source>
</evidence>
<dbReference type="InterPro" id="IPR025857">
    <property type="entry name" value="MacB_PCD"/>
</dbReference>
<evidence type="ECO:0000256" key="5">
    <source>
        <dbReference type="ARBA" id="ARBA00023136"/>
    </source>
</evidence>
<keyword evidence="2" id="KW-1003">Cell membrane</keyword>
<reference evidence="10" key="1">
    <citation type="journal article" date="2019" name="Int. J. Syst. Evol. Microbiol.">
        <title>The Global Catalogue of Microorganisms (GCM) 10K type strain sequencing project: providing services to taxonomists for standard genome sequencing and annotation.</title>
        <authorList>
            <consortium name="The Broad Institute Genomics Platform"/>
            <consortium name="The Broad Institute Genome Sequencing Center for Infectious Disease"/>
            <person name="Wu L."/>
            <person name="Ma J."/>
        </authorList>
    </citation>
    <scope>NUCLEOTIDE SEQUENCE [LARGE SCALE GENOMIC DNA]</scope>
    <source>
        <strain evidence="10">JCM 17336</strain>
    </source>
</reference>
<keyword evidence="10" id="KW-1185">Reference proteome</keyword>
<feature type="transmembrane region" description="Helical" evidence="6">
    <location>
        <begin position="766"/>
        <end position="789"/>
    </location>
</feature>
<evidence type="ECO:0000256" key="6">
    <source>
        <dbReference type="SAM" id="Phobius"/>
    </source>
</evidence>
<feature type="domain" description="ABC3 transporter permease C-terminal" evidence="7">
    <location>
        <begin position="684"/>
        <end position="794"/>
    </location>
</feature>
<keyword evidence="3 6" id="KW-0812">Transmembrane</keyword>
<gene>
    <name evidence="9" type="ORF">GCM10022422_27910</name>
</gene>
<dbReference type="Pfam" id="PF12704">
    <property type="entry name" value="MacB_PCD"/>
    <property type="match status" value="2"/>
</dbReference>
<dbReference type="InterPro" id="IPR050250">
    <property type="entry name" value="Macrolide_Exporter_MacB"/>
</dbReference>
<proteinExistence type="predicted"/>
<dbReference type="Pfam" id="PF02687">
    <property type="entry name" value="FtsX"/>
    <property type="match status" value="2"/>
</dbReference>
<dbReference type="InterPro" id="IPR003838">
    <property type="entry name" value="ABC3_permease_C"/>
</dbReference>
<dbReference type="RefSeq" id="WP_278021889.1">
    <property type="nucleotide sequence ID" value="NZ_BAABDT010000005.1"/>
</dbReference>
<evidence type="ECO:0000259" key="7">
    <source>
        <dbReference type="Pfam" id="PF02687"/>
    </source>
</evidence>